<dbReference type="AlphaFoldDB" id="A0A0K0DR26"/>
<dbReference type="Proteomes" id="UP000035642">
    <property type="component" value="Unassembled WGS sequence"/>
</dbReference>
<keyword evidence="1" id="KW-1133">Transmembrane helix</keyword>
<feature type="transmembrane region" description="Helical" evidence="1">
    <location>
        <begin position="20"/>
        <end position="39"/>
    </location>
</feature>
<dbReference type="WBParaSite" id="ACAC_0001421501-mRNA-1">
    <property type="protein sequence ID" value="ACAC_0001421501-mRNA-1"/>
    <property type="gene ID" value="ACAC_0001421501"/>
</dbReference>
<evidence type="ECO:0000313" key="2">
    <source>
        <dbReference type="Proteomes" id="UP000035642"/>
    </source>
</evidence>
<evidence type="ECO:0000256" key="1">
    <source>
        <dbReference type="SAM" id="Phobius"/>
    </source>
</evidence>
<feature type="transmembrane region" description="Helical" evidence="1">
    <location>
        <begin position="213"/>
        <end position="231"/>
    </location>
</feature>
<accession>A0A0K0DR26</accession>
<sequence length="308" mass="35656">MWQKLRKPTLQERSPKLIKIGLFVSLIILLVIGTFLFPVDVYESRGFYIIRDEVIKNYSEHFHEYQKSIDVHEMLQFLDSTLLIESKPMGTGKKFRLISIMNMILGIWDDVVDKTLSSSLYFFLGNIIVSIGMIGLCFRIDDIFTMNSGIKPITVVHRYRDVLLEYRDRLANSGAVDRTQQIKVCSMEQPPPVDPLRKELLYLLCHPYPSIKFLLLSISIALFLAYLRVFFITGSSVFKDFIAIVDFCATIAPFSSDGHVFEYAFWFFAHIVLIVFNYTLYSLSLMILNVQWITAIREECVPTLIDLE</sequence>
<protein>
    <submittedName>
        <fullName evidence="3">Uncharacterized protein</fullName>
    </submittedName>
</protein>
<feature type="transmembrane region" description="Helical" evidence="1">
    <location>
        <begin position="263"/>
        <end position="288"/>
    </location>
</feature>
<feature type="transmembrane region" description="Helical" evidence="1">
    <location>
        <begin position="120"/>
        <end position="138"/>
    </location>
</feature>
<keyword evidence="1" id="KW-0472">Membrane</keyword>
<reference evidence="3" key="2">
    <citation type="submission" date="2017-02" db="UniProtKB">
        <authorList>
            <consortium name="WormBaseParasite"/>
        </authorList>
    </citation>
    <scope>IDENTIFICATION</scope>
</reference>
<reference evidence="2" key="1">
    <citation type="submission" date="2012-09" db="EMBL/GenBank/DDBJ databases">
        <authorList>
            <person name="Martin A.A."/>
        </authorList>
    </citation>
    <scope>NUCLEOTIDE SEQUENCE</scope>
</reference>
<keyword evidence="1" id="KW-0812">Transmembrane</keyword>
<name>A0A0K0DR26_ANGCA</name>
<organism evidence="2 3">
    <name type="scientific">Angiostrongylus cantonensis</name>
    <name type="common">Rat lungworm</name>
    <dbReference type="NCBI Taxonomy" id="6313"/>
    <lineage>
        <taxon>Eukaryota</taxon>
        <taxon>Metazoa</taxon>
        <taxon>Ecdysozoa</taxon>
        <taxon>Nematoda</taxon>
        <taxon>Chromadorea</taxon>
        <taxon>Rhabditida</taxon>
        <taxon>Rhabditina</taxon>
        <taxon>Rhabditomorpha</taxon>
        <taxon>Strongyloidea</taxon>
        <taxon>Metastrongylidae</taxon>
        <taxon>Angiostrongylus</taxon>
    </lineage>
</organism>
<evidence type="ECO:0000313" key="3">
    <source>
        <dbReference type="WBParaSite" id="ACAC_0001421501-mRNA-1"/>
    </source>
</evidence>
<keyword evidence="2" id="KW-1185">Reference proteome</keyword>
<proteinExistence type="predicted"/>